<dbReference type="AlphaFoldDB" id="A0AAN6UIP3"/>
<comment type="caution">
    <text evidence="2">The sequence shown here is derived from an EMBL/GenBank/DDBJ whole genome shotgun (WGS) entry which is preliminary data.</text>
</comment>
<evidence type="ECO:0000313" key="2">
    <source>
        <dbReference type="EMBL" id="KAK4133465.1"/>
    </source>
</evidence>
<dbReference type="Proteomes" id="UP001304895">
    <property type="component" value="Unassembled WGS sequence"/>
</dbReference>
<evidence type="ECO:0000313" key="3">
    <source>
        <dbReference type="Proteomes" id="UP001304895"/>
    </source>
</evidence>
<feature type="compositionally biased region" description="Basic and acidic residues" evidence="1">
    <location>
        <begin position="208"/>
        <end position="223"/>
    </location>
</feature>
<feature type="compositionally biased region" description="Pro residues" evidence="1">
    <location>
        <begin position="51"/>
        <end position="60"/>
    </location>
</feature>
<feature type="region of interest" description="Disordered" evidence="1">
    <location>
        <begin position="722"/>
        <end position="816"/>
    </location>
</feature>
<organism evidence="2 3">
    <name type="scientific">Trichocladium antarcticum</name>
    <dbReference type="NCBI Taxonomy" id="1450529"/>
    <lineage>
        <taxon>Eukaryota</taxon>
        <taxon>Fungi</taxon>
        <taxon>Dikarya</taxon>
        <taxon>Ascomycota</taxon>
        <taxon>Pezizomycotina</taxon>
        <taxon>Sordariomycetes</taxon>
        <taxon>Sordariomycetidae</taxon>
        <taxon>Sordariales</taxon>
        <taxon>Chaetomiaceae</taxon>
        <taxon>Trichocladium</taxon>
    </lineage>
</organism>
<feature type="compositionally biased region" description="Low complexity" evidence="1">
    <location>
        <begin position="793"/>
        <end position="806"/>
    </location>
</feature>
<feature type="compositionally biased region" description="Low complexity" evidence="1">
    <location>
        <begin position="366"/>
        <end position="377"/>
    </location>
</feature>
<feature type="compositionally biased region" description="Polar residues" evidence="1">
    <location>
        <begin position="167"/>
        <end position="177"/>
    </location>
</feature>
<accession>A0AAN6UIP3</accession>
<reference evidence="2" key="2">
    <citation type="submission" date="2023-05" db="EMBL/GenBank/DDBJ databases">
        <authorList>
            <consortium name="Lawrence Berkeley National Laboratory"/>
            <person name="Steindorff A."/>
            <person name="Hensen N."/>
            <person name="Bonometti L."/>
            <person name="Westerberg I."/>
            <person name="Brannstrom I.O."/>
            <person name="Guillou S."/>
            <person name="Cros-Aarteil S."/>
            <person name="Calhoun S."/>
            <person name="Haridas S."/>
            <person name="Kuo A."/>
            <person name="Mondo S."/>
            <person name="Pangilinan J."/>
            <person name="Riley R."/>
            <person name="Labutti K."/>
            <person name="Andreopoulos B."/>
            <person name="Lipzen A."/>
            <person name="Chen C."/>
            <person name="Yanf M."/>
            <person name="Daum C."/>
            <person name="Ng V."/>
            <person name="Clum A."/>
            <person name="Ohm R."/>
            <person name="Martin F."/>
            <person name="Silar P."/>
            <person name="Natvig D."/>
            <person name="Lalanne C."/>
            <person name="Gautier V."/>
            <person name="Ament-Velasquez S.L."/>
            <person name="Kruys A."/>
            <person name="Hutchinson M.I."/>
            <person name="Powell A.J."/>
            <person name="Barry K."/>
            <person name="Miller A.N."/>
            <person name="Grigoriev I.V."/>
            <person name="Debuchy R."/>
            <person name="Gladieux P."/>
            <person name="Thoren M.H."/>
            <person name="Johannesson H."/>
        </authorList>
    </citation>
    <scope>NUCLEOTIDE SEQUENCE</scope>
    <source>
        <strain evidence="2">CBS 123565</strain>
    </source>
</reference>
<feature type="compositionally biased region" description="Low complexity" evidence="1">
    <location>
        <begin position="332"/>
        <end position="345"/>
    </location>
</feature>
<feature type="compositionally biased region" description="Polar residues" evidence="1">
    <location>
        <begin position="570"/>
        <end position="585"/>
    </location>
</feature>
<feature type="compositionally biased region" description="Polar residues" evidence="1">
    <location>
        <begin position="658"/>
        <end position="667"/>
    </location>
</feature>
<feature type="compositionally biased region" description="Acidic residues" evidence="1">
    <location>
        <begin position="34"/>
        <end position="50"/>
    </location>
</feature>
<feature type="region of interest" description="Disordered" evidence="1">
    <location>
        <begin position="1"/>
        <end position="670"/>
    </location>
</feature>
<name>A0AAN6UIP3_9PEZI</name>
<feature type="compositionally biased region" description="Polar residues" evidence="1">
    <location>
        <begin position="298"/>
        <end position="307"/>
    </location>
</feature>
<evidence type="ECO:0000256" key="1">
    <source>
        <dbReference type="SAM" id="MobiDB-lite"/>
    </source>
</evidence>
<dbReference type="EMBL" id="MU853412">
    <property type="protein sequence ID" value="KAK4133465.1"/>
    <property type="molecule type" value="Genomic_DNA"/>
</dbReference>
<sequence>MSPGVPPSSNEQYKVNVSRQKTKKWANFKPQNYDGDDWGADYDEPDDEPEPLPPPKPMGPRHPGAHSPNARYFNPAGPTPLPSQVQQWPGGPERRATAPNESPLPSMLDTAVRAEPNKPAYSPPALSLFPKQTSPASKSPRAPFPPRKKSNMSSTDAADAIDARRPSGSNPQTNENPTPRLEARATFPLNAGPVTSSTKSPLFAHPADVYRRLEDERGNERRPSGSGSLMPDSALGRGGAMQGGPQNRQAGGIAEEYRDTARGLLPGSGLASVAEKGGEHGIEGLPVSHESEALNAAPATTQTQMNSAPAAEHNDLRRFSTSPKLPDLSRMSGFGDDLFSSSGLFPNAKGQSGPAGSTRPWVSNQGAAGPGEPAVAGGALGQSHALPAPQSAVSNLGPDADAESAVPRHASSTRAKADAAPIPPIEIGPAIGPPLREDVSSAAVVASEQQPPAADASHEVTSCETQEPAPIAVRPSIPGGWVTETATTPSDLPASPLAGPSQDALDEATKCLDVPSGPDNHAETEVASLASDKPQQSEPEKTDDTMEAGLIQEEISLPAHPASPRALRPLQTSSPALSTSLNMPSEQVAARAQTRDMSPSGAHSAESGSPIPADATSHHSEITPTAPLKNARRELQDVDGSAIMSPDLSHRPFGTRPTLDTSNNSPMKDSDVLSDEIFKSLSPMQSFDGAAEGARGSTAAYHAAANSMRESSYLGDVYGDYWAATDDRPEPVPLAVGKTGLPEKPENPSSPPEAPKQAPAASPSPSPPPANASEARTGSANGGAHRRSFSWEAGSAGPAPASAPPSTAELPVEQKAAGSGLENFGISVAELAAPVPEPLQLSPKSRKRQSAFELNADSTPEVNQAAGGNLLPRLLADRDTPSPMSVLSERQGGANRLSLAEEKIFFQDSTSLVAPSPPLELHPALVDDHQLPEVVVPASPLRRKTTVETVNVFPFRSIMEQPSPAERIKHYNQARLQVSEIDTGLAEWMEAMMARHPEHAQAGFALPVAAPNTQQGSQGLAMPMPHGNTIHLPPLPSLGALGHSSNQVGTKGKELLMAAGKAGKGFGKGLLSKGRNKLRGTGDK</sequence>
<proteinExistence type="predicted"/>
<protein>
    <submittedName>
        <fullName evidence="2">Uncharacterized protein</fullName>
    </submittedName>
</protein>
<reference evidence="2" key="1">
    <citation type="journal article" date="2023" name="Mol. Phylogenet. Evol.">
        <title>Genome-scale phylogeny and comparative genomics of the fungal order Sordariales.</title>
        <authorList>
            <person name="Hensen N."/>
            <person name="Bonometti L."/>
            <person name="Westerberg I."/>
            <person name="Brannstrom I.O."/>
            <person name="Guillou S."/>
            <person name="Cros-Aarteil S."/>
            <person name="Calhoun S."/>
            <person name="Haridas S."/>
            <person name="Kuo A."/>
            <person name="Mondo S."/>
            <person name="Pangilinan J."/>
            <person name="Riley R."/>
            <person name="LaButti K."/>
            <person name="Andreopoulos B."/>
            <person name="Lipzen A."/>
            <person name="Chen C."/>
            <person name="Yan M."/>
            <person name="Daum C."/>
            <person name="Ng V."/>
            <person name="Clum A."/>
            <person name="Steindorff A."/>
            <person name="Ohm R.A."/>
            <person name="Martin F."/>
            <person name="Silar P."/>
            <person name="Natvig D.O."/>
            <person name="Lalanne C."/>
            <person name="Gautier V."/>
            <person name="Ament-Velasquez S.L."/>
            <person name="Kruys A."/>
            <person name="Hutchinson M.I."/>
            <person name="Powell A.J."/>
            <person name="Barry K."/>
            <person name="Miller A.N."/>
            <person name="Grigoriev I.V."/>
            <person name="Debuchy R."/>
            <person name="Gladieux P."/>
            <person name="Hiltunen Thoren M."/>
            <person name="Johannesson H."/>
        </authorList>
    </citation>
    <scope>NUCLEOTIDE SEQUENCE</scope>
    <source>
        <strain evidence="2">CBS 123565</strain>
    </source>
</reference>
<keyword evidence="3" id="KW-1185">Reference proteome</keyword>
<gene>
    <name evidence="2" type="ORF">BT67DRAFT_442909</name>
</gene>
<feature type="compositionally biased region" description="Polar residues" evidence="1">
    <location>
        <begin position="7"/>
        <end position="19"/>
    </location>
</feature>